<dbReference type="EMBL" id="BGZK01000826">
    <property type="protein sequence ID" value="GBP61920.1"/>
    <property type="molecule type" value="Genomic_DNA"/>
</dbReference>
<sequence length="143" mass="15442">MFAPVVPSDFALKTSFRVTIKAGVVGVAAKSKKYQSEICVVMEDVEGFFGYPIPTQGASDALMTSLGLQVIMRRGAHQNSYARLPLYNYSKYAVVFTCVTPTRGRGFAPRSGNTKGVGNYFTKWLPVMAAISANVCTQKLGAT</sequence>
<accession>A0A4C1XFP9</accession>
<evidence type="ECO:0000313" key="1">
    <source>
        <dbReference type="EMBL" id="GBP61920.1"/>
    </source>
</evidence>
<comment type="caution">
    <text evidence="1">The sequence shown here is derived from an EMBL/GenBank/DDBJ whole genome shotgun (WGS) entry which is preliminary data.</text>
</comment>
<name>A0A4C1XFP9_EUMVA</name>
<organism evidence="1 2">
    <name type="scientific">Eumeta variegata</name>
    <name type="common">Bagworm moth</name>
    <name type="synonym">Eumeta japonica</name>
    <dbReference type="NCBI Taxonomy" id="151549"/>
    <lineage>
        <taxon>Eukaryota</taxon>
        <taxon>Metazoa</taxon>
        <taxon>Ecdysozoa</taxon>
        <taxon>Arthropoda</taxon>
        <taxon>Hexapoda</taxon>
        <taxon>Insecta</taxon>
        <taxon>Pterygota</taxon>
        <taxon>Neoptera</taxon>
        <taxon>Endopterygota</taxon>
        <taxon>Lepidoptera</taxon>
        <taxon>Glossata</taxon>
        <taxon>Ditrysia</taxon>
        <taxon>Tineoidea</taxon>
        <taxon>Psychidae</taxon>
        <taxon>Oiketicinae</taxon>
        <taxon>Eumeta</taxon>
    </lineage>
</organism>
<protein>
    <submittedName>
        <fullName evidence="1">Uncharacterized protein</fullName>
    </submittedName>
</protein>
<keyword evidence="2" id="KW-1185">Reference proteome</keyword>
<proteinExistence type="predicted"/>
<evidence type="ECO:0000313" key="2">
    <source>
        <dbReference type="Proteomes" id="UP000299102"/>
    </source>
</evidence>
<gene>
    <name evidence="1" type="ORF">EVAR_41735_1</name>
</gene>
<dbReference type="Proteomes" id="UP000299102">
    <property type="component" value="Unassembled WGS sequence"/>
</dbReference>
<dbReference type="AlphaFoldDB" id="A0A4C1XFP9"/>
<reference evidence="1 2" key="1">
    <citation type="journal article" date="2019" name="Commun. Biol.">
        <title>The bagworm genome reveals a unique fibroin gene that provides high tensile strength.</title>
        <authorList>
            <person name="Kono N."/>
            <person name="Nakamura H."/>
            <person name="Ohtoshi R."/>
            <person name="Tomita M."/>
            <person name="Numata K."/>
            <person name="Arakawa K."/>
        </authorList>
    </citation>
    <scope>NUCLEOTIDE SEQUENCE [LARGE SCALE GENOMIC DNA]</scope>
</reference>